<feature type="compositionally biased region" description="Basic and acidic residues" evidence="1">
    <location>
        <begin position="315"/>
        <end position="329"/>
    </location>
</feature>
<evidence type="ECO:0000313" key="3">
    <source>
        <dbReference type="EnsemblMetazoa" id="tetur10g00940.1"/>
    </source>
</evidence>
<name>T1KEW1_TETUR</name>
<evidence type="ECO:0000256" key="2">
    <source>
        <dbReference type="SAM" id="Phobius"/>
    </source>
</evidence>
<feature type="compositionally biased region" description="Polar residues" evidence="1">
    <location>
        <begin position="289"/>
        <end position="300"/>
    </location>
</feature>
<evidence type="ECO:0000313" key="4">
    <source>
        <dbReference type="Proteomes" id="UP000015104"/>
    </source>
</evidence>
<dbReference type="AlphaFoldDB" id="T1KEW1"/>
<keyword evidence="2" id="KW-0472">Membrane</keyword>
<feature type="transmembrane region" description="Helical" evidence="2">
    <location>
        <begin position="33"/>
        <end position="56"/>
    </location>
</feature>
<feature type="region of interest" description="Disordered" evidence="1">
    <location>
        <begin position="288"/>
        <end position="341"/>
    </location>
</feature>
<keyword evidence="2" id="KW-0812">Transmembrane</keyword>
<evidence type="ECO:0000256" key="1">
    <source>
        <dbReference type="SAM" id="MobiDB-lite"/>
    </source>
</evidence>
<reference evidence="3" key="2">
    <citation type="submission" date="2015-06" db="UniProtKB">
        <authorList>
            <consortium name="EnsemblMetazoa"/>
        </authorList>
    </citation>
    <scope>IDENTIFICATION</scope>
</reference>
<protein>
    <submittedName>
        <fullName evidence="3">Uncharacterized protein</fullName>
    </submittedName>
</protein>
<keyword evidence="2" id="KW-1133">Transmembrane helix</keyword>
<dbReference type="Proteomes" id="UP000015104">
    <property type="component" value="Unassembled WGS sequence"/>
</dbReference>
<dbReference type="HOGENOM" id="CLU_1356216_0_0_1"/>
<keyword evidence="4" id="KW-1185">Reference proteome</keyword>
<reference evidence="4" key="1">
    <citation type="submission" date="2011-08" db="EMBL/GenBank/DDBJ databases">
        <authorList>
            <person name="Rombauts S."/>
        </authorList>
    </citation>
    <scope>NUCLEOTIDE SEQUENCE</scope>
    <source>
        <strain evidence="4">London</strain>
    </source>
</reference>
<organism evidence="3 4">
    <name type="scientific">Tetranychus urticae</name>
    <name type="common">Two-spotted spider mite</name>
    <dbReference type="NCBI Taxonomy" id="32264"/>
    <lineage>
        <taxon>Eukaryota</taxon>
        <taxon>Metazoa</taxon>
        <taxon>Ecdysozoa</taxon>
        <taxon>Arthropoda</taxon>
        <taxon>Chelicerata</taxon>
        <taxon>Arachnida</taxon>
        <taxon>Acari</taxon>
        <taxon>Acariformes</taxon>
        <taxon>Trombidiformes</taxon>
        <taxon>Prostigmata</taxon>
        <taxon>Eleutherengona</taxon>
        <taxon>Raphignathae</taxon>
        <taxon>Tetranychoidea</taxon>
        <taxon>Tetranychidae</taxon>
        <taxon>Tetranychus</taxon>
    </lineage>
</organism>
<sequence>MKKTPGIPGSLESTSYYKQSSMLLTYSRGNICIYMSVTLNIAIFAIFGSSNLCAIFRTHSQIKSVFDVSLKKITFHKILRRSTLTRQTFLDTCPPNPIKLALILKILISQNILNGNPLSLAEDKLLCSIIIAFSIRCRDMCDEYKACQKAEKLAMLNYRYQNSHARGRLRSGLPDTGITSGAARTGQGGVEVNFFSHRALGKSPFGAASSILALPRSHVPAAAVTNNFPSDEDDSLNASIIEESRVHGANGNGEIGSKGIIPDSSDNHHNHHNQCTCVEPRANGFDSEAVNNAASSSGQPSGHELHRKHSQLVRENAKSPKTRNSDDQRYIFWSENQDRLI</sequence>
<accession>T1KEW1</accession>
<dbReference type="EnsemblMetazoa" id="tetur10g00940.1">
    <property type="protein sequence ID" value="tetur10g00940.1"/>
    <property type="gene ID" value="tetur10g00940"/>
</dbReference>
<feature type="region of interest" description="Disordered" evidence="1">
    <location>
        <begin position="247"/>
        <end position="275"/>
    </location>
</feature>
<dbReference type="EMBL" id="CAEY01000029">
    <property type="status" value="NOT_ANNOTATED_CDS"/>
    <property type="molecule type" value="Genomic_DNA"/>
</dbReference>
<proteinExistence type="predicted"/>